<dbReference type="AlphaFoldDB" id="A0A016USN9"/>
<evidence type="ECO:0000313" key="2">
    <source>
        <dbReference type="Proteomes" id="UP000024635"/>
    </source>
</evidence>
<name>A0A016USN9_9BILA</name>
<evidence type="ECO:0000313" key="1">
    <source>
        <dbReference type="EMBL" id="EYC17488.1"/>
    </source>
</evidence>
<sequence length="108" mass="12233">MDTLDPGEYLLEYRRNTEGEGRGKPPAKARTPAKTNFCSKVVAIVISKLPPELPRALLTYRRAGYRALPKCGVKLLFTLFIRYLVVLEGSIRRPVTIDFITIYSRTFG</sequence>
<keyword evidence="2" id="KW-1185">Reference proteome</keyword>
<comment type="caution">
    <text evidence="1">The sequence shown here is derived from an EMBL/GenBank/DDBJ whole genome shotgun (WGS) entry which is preliminary data.</text>
</comment>
<gene>
    <name evidence="1" type="primary">Acey_s0030.g2083</name>
    <name evidence="1" type="ORF">Y032_0030g2083</name>
</gene>
<accession>A0A016USN9</accession>
<proteinExistence type="predicted"/>
<protein>
    <submittedName>
        <fullName evidence="1">Uncharacterized protein</fullName>
    </submittedName>
</protein>
<dbReference type="OrthoDB" id="6581954at2759"/>
<organism evidence="1 2">
    <name type="scientific">Ancylostoma ceylanicum</name>
    <dbReference type="NCBI Taxonomy" id="53326"/>
    <lineage>
        <taxon>Eukaryota</taxon>
        <taxon>Metazoa</taxon>
        <taxon>Ecdysozoa</taxon>
        <taxon>Nematoda</taxon>
        <taxon>Chromadorea</taxon>
        <taxon>Rhabditida</taxon>
        <taxon>Rhabditina</taxon>
        <taxon>Rhabditomorpha</taxon>
        <taxon>Strongyloidea</taxon>
        <taxon>Ancylostomatidae</taxon>
        <taxon>Ancylostomatinae</taxon>
        <taxon>Ancylostoma</taxon>
    </lineage>
</organism>
<dbReference type="EMBL" id="JARK01001366">
    <property type="protein sequence ID" value="EYC17488.1"/>
    <property type="molecule type" value="Genomic_DNA"/>
</dbReference>
<dbReference type="Proteomes" id="UP000024635">
    <property type="component" value="Unassembled WGS sequence"/>
</dbReference>
<reference evidence="2" key="1">
    <citation type="journal article" date="2015" name="Nat. Genet.">
        <title>The genome and transcriptome of the zoonotic hookworm Ancylostoma ceylanicum identify infection-specific gene families.</title>
        <authorList>
            <person name="Schwarz E.M."/>
            <person name="Hu Y."/>
            <person name="Antoshechkin I."/>
            <person name="Miller M.M."/>
            <person name="Sternberg P.W."/>
            <person name="Aroian R.V."/>
        </authorList>
    </citation>
    <scope>NUCLEOTIDE SEQUENCE</scope>
    <source>
        <strain evidence="2">HY135</strain>
    </source>
</reference>